<name>A0A1F4UQF0_UNCKA</name>
<dbReference type="HAMAP" id="MF_01328_B">
    <property type="entry name" value="Ribosomal_uL4_B"/>
    <property type="match status" value="1"/>
</dbReference>
<dbReference type="InterPro" id="IPR023574">
    <property type="entry name" value="Ribosomal_uL4_dom_sf"/>
</dbReference>
<keyword evidence="2 5" id="KW-0689">Ribosomal protein</keyword>
<evidence type="ECO:0000256" key="5">
    <source>
        <dbReference type="HAMAP-Rule" id="MF_01328"/>
    </source>
</evidence>
<feature type="region of interest" description="Disordered" evidence="6">
    <location>
        <begin position="52"/>
        <end position="88"/>
    </location>
</feature>
<reference evidence="7 8" key="1">
    <citation type="journal article" date="2016" name="Nat. Commun.">
        <title>Thousands of microbial genomes shed light on interconnected biogeochemical processes in an aquifer system.</title>
        <authorList>
            <person name="Anantharaman K."/>
            <person name="Brown C.T."/>
            <person name="Hug L.A."/>
            <person name="Sharon I."/>
            <person name="Castelle C.J."/>
            <person name="Probst A.J."/>
            <person name="Thomas B.C."/>
            <person name="Singh A."/>
            <person name="Wilkins M.J."/>
            <person name="Karaoz U."/>
            <person name="Brodie E.L."/>
            <person name="Williams K.H."/>
            <person name="Hubbard S.S."/>
            <person name="Banfield J.F."/>
        </authorList>
    </citation>
    <scope>NUCLEOTIDE SEQUENCE [LARGE SCALE GENOMIC DNA]</scope>
</reference>
<accession>A0A1F4UQF0</accession>
<dbReference type="GO" id="GO:0005840">
    <property type="term" value="C:ribosome"/>
    <property type="evidence" value="ECO:0007669"/>
    <property type="project" value="UniProtKB-KW"/>
</dbReference>
<dbReference type="NCBIfam" id="TIGR03953">
    <property type="entry name" value="rplD_bact"/>
    <property type="match status" value="1"/>
</dbReference>
<comment type="caution">
    <text evidence="7">The sequence shown here is derived from an EMBL/GenBank/DDBJ whole genome shotgun (WGS) entry which is preliminary data.</text>
</comment>
<sequence length="204" mass="23046">MKIKLFNYNGKESGDIDITSVDKVESVNIDLISQYLRTFLSSQRQGTVKIKNKGEVSGGGKKPWRQKGTGRARVGSNRSPLWRGGGVSHGPTQRDWTLDLSKKMRKIAFLHCVYSKVKAGDVCAFAYKDEKFSTKNAMNFLKNTGNDSRILVVHNNDDMLFRSFRNLSFVDVKSIENLNVFDVFKAKNILFEEKSIEALNGRLS</sequence>
<dbReference type="Gene3D" id="3.40.1370.10">
    <property type="match status" value="1"/>
</dbReference>
<evidence type="ECO:0000313" key="7">
    <source>
        <dbReference type="EMBL" id="OGC47020.1"/>
    </source>
</evidence>
<evidence type="ECO:0000256" key="1">
    <source>
        <dbReference type="ARBA" id="ARBA00010528"/>
    </source>
</evidence>
<dbReference type="GO" id="GO:0006412">
    <property type="term" value="P:translation"/>
    <property type="evidence" value="ECO:0007669"/>
    <property type="project" value="UniProtKB-UniRule"/>
</dbReference>
<keyword evidence="3 5" id="KW-0687">Ribonucleoprotein</keyword>
<dbReference type="PANTHER" id="PTHR10746:SF6">
    <property type="entry name" value="LARGE RIBOSOMAL SUBUNIT PROTEIN UL4M"/>
    <property type="match status" value="1"/>
</dbReference>
<proteinExistence type="inferred from homology"/>
<keyword evidence="5" id="KW-0699">rRNA-binding</keyword>
<dbReference type="EMBL" id="MEUX01000023">
    <property type="protein sequence ID" value="OGC47020.1"/>
    <property type="molecule type" value="Genomic_DNA"/>
</dbReference>
<comment type="function">
    <text evidence="5">Forms part of the polypeptide exit tunnel.</text>
</comment>
<evidence type="ECO:0000256" key="6">
    <source>
        <dbReference type="SAM" id="MobiDB-lite"/>
    </source>
</evidence>
<organism evidence="7 8">
    <name type="scientific">candidate division WWE3 bacterium RIFCSPHIGHO2_01_FULL_35_17</name>
    <dbReference type="NCBI Taxonomy" id="1802614"/>
    <lineage>
        <taxon>Bacteria</taxon>
        <taxon>Katanobacteria</taxon>
    </lineage>
</organism>
<dbReference type="Pfam" id="PF00573">
    <property type="entry name" value="Ribosomal_L4"/>
    <property type="match status" value="1"/>
</dbReference>
<dbReference type="InterPro" id="IPR013005">
    <property type="entry name" value="Ribosomal_uL4-like"/>
</dbReference>
<dbReference type="SUPFAM" id="SSF52166">
    <property type="entry name" value="Ribosomal protein L4"/>
    <property type="match status" value="1"/>
</dbReference>
<dbReference type="GO" id="GO:1990904">
    <property type="term" value="C:ribonucleoprotein complex"/>
    <property type="evidence" value="ECO:0007669"/>
    <property type="project" value="UniProtKB-KW"/>
</dbReference>
<comment type="function">
    <text evidence="5">One of the primary rRNA binding proteins, this protein initially binds near the 5'-end of the 23S rRNA. It is important during the early stages of 50S assembly. It makes multiple contacts with different domains of the 23S rRNA in the assembled 50S subunit and ribosome.</text>
</comment>
<evidence type="ECO:0000313" key="8">
    <source>
        <dbReference type="Proteomes" id="UP000176444"/>
    </source>
</evidence>
<comment type="similarity">
    <text evidence="1 5">Belongs to the universal ribosomal protein uL4 family.</text>
</comment>
<protein>
    <recommendedName>
        <fullName evidence="4 5">Large ribosomal subunit protein uL4</fullName>
    </recommendedName>
</protein>
<evidence type="ECO:0000256" key="3">
    <source>
        <dbReference type="ARBA" id="ARBA00023274"/>
    </source>
</evidence>
<dbReference type="GO" id="GO:0019843">
    <property type="term" value="F:rRNA binding"/>
    <property type="evidence" value="ECO:0007669"/>
    <property type="project" value="UniProtKB-UniRule"/>
</dbReference>
<dbReference type="PANTHER" id="PTHR10746">
    <property type="entry name" value="50S RIBOSOMAL PROTEIN L4"/>
    <property type="match status" value="1"/>
</dbReference>
<dbReference type="GO" id="GO:0003735">
    <property type="term" value="F:structural constituent of ribosome"/>
    <property type="evidence" value="ECO:0007669"/>
    <property type="project" value="InterPro"/>
</dbReference>
<dbReference type="InterPro" id="IPR002136">
    <property type="entry name" value="Ribosomal_uL4"/>
</dbReference>
<comment type="subunit">
    <text evidence="5">Part of the 50S ribosomal subunit.</text>
</comment>
<keyword evidence="5" id="KW-0694">RNA-binding</keyword>
<dbReference type="Proteomes" id="UP000176444">
    <property type="component" value="Unassembled WGS sequence"/>
</dbReference>
<dbReference type="AlphaFoldDB" id="A0A1F4UQF0"/>
<gene>
    <name evidence="5" type="primary">rplD</name>
    <name evidence="7" type="ORF">A2713_02170</name>
</gene>
<evidence type="ECO:0000256" key="4">
    <source>
        <dbReference type="ARBA" id="ARBA00035244"/>
    </source>
</evidence>
<evidence type="ECO:0000256" key="2">
    <source>
        <dbReference type="ARBA" id="ARBA00022980"/>
    </source>
</evidence>